<sequence length="129" mass="14510">MALSKYGIIYTSQKAIKGNEHIMSVEEVRFEAESDGWKLWFDGASNLLGNGIGAVLASSKGQCFPFLARLGFNYTNNMAEYKACTMGIMMAIEHQVKKLKVFGDSVLVIYQLREEWETRDSKRSPTTIT</sequence>
<dbReference type="Gene3D" id="3.30.420.10">
    <property type="entry name" value="Ribonuclease H-like superfamily/Ribonuclease H"/>
    <property type="match status" value="1"/>
</dbReference>
<dbReference type="EMBL" id="QJKJ01000326">
    <property type="protein sequence ID" value="RDY13190.1"/>
    <property type="molecule type" value="Genomic_DNA"/>
</dbReference>
<feature type="non-terminal residue" evidence="2">
    <location>
        <position position="1"/>
    </location>
</feature>
<dbReference type="SUPFAM" id="SSF53098">
    <property type="entry name" value="Ribonuclease H-like"/>
    <property type="match status" value="1"/>
</dbReference>
<dbReference type="InterPro" id="IPR036397">
    <property type="entry name" value="RNaseH_sf"/>
</dbReference>
<dbReference type="InterPro" id="IPR012337">
    <property type="entry name" value="RNaseH-like_sf"/>
</dbReference>
<dbReference type="InterPro" id="IPR002156">
    <property type="entry name" value="RNaseH_domain"/>
</dbReference>
<evidence type="ECO:0000313" key="2">
    <source>
        <dbReference type="EMBL" id="RDY13190.1"/>
    </source>
</evidence>
<feature type="domain" description="RNase H type-1" evidence="1">
    <location>
        <begin position="33"/>
        <end position="129"/>
    </location>
</feature>
<dbReference type="PANTHER" id="PTHR48475">
    <property type="entry name" value="RIBONUCLEASE H"/>
    <property type="match status" value="1"/>
</dbReference>
<proteinExistence type="predicted"/>
<dbReference type="GO" id="GO:0003676">
    <property type="term" value="F:nucleic acid binding"/>
    <property type="evidence" value="ECO:0007669"/>
    <property type="project" value="InterPro"/>
</dbReference>
<dbReference type="GO" id="GO:0004523">
    <property type="term" value="F:RNA-DNA hybrid ribonuclease activity"/>
    <property type="evidence" value="ECO:0007669"/>
    <property type="project" value="InterPro"/>
</dbReference>
<comment type="caution">
    <text evidence="2">The sequence shown here is derived from an EMBL/GenBank/DDBJ whole genome shotgun (WGS) entry which is preliminary data.</text>
</comment>
<keyword evidence="3" id="KW-1185">Reference proteome</keyword>
<protein>
    <recommendedName>
        <fullName evidence="1">RNase H type-1 domain-containing protein</fullName>
    </recommendedName>
</protein>
<gene>
    <name evidence="2" type="ORF">CR513_01934</name>
</gene>
<reference evidence="2" key="1">
    <citation type="submission" date="2018-05" db="EMBL/GenBank/DDBJ databases">
        <title>Draft genome of Mucuna pruriens seed.</title>
        <authorList>
            <person name="Nnadi N.E."/>
            <person name="Vos R."/>
            <person name="Hasami M.H."/>
            <person name="Devisetty U.K."/>
            <person name="Aguiy J.C."/>
        </authorList>
    </citation>
    <scope>NUCLEOTIDE SEQUENCE [LARGE SCALE GENOMIC DNA]</scope>
    <source>
        <strain evidence="2">JCA_2017</strain>
    </source>
</reference>
<evidence type="ECO:0000259" key="1">
    <source>
        <dbReference type="PROSITE" id="PS50879"/>
    </source>
</evidence>
<name>A0A371IDU9_MUCPR</name>
<dbReference type="PANTHER" id="PTHR48475:SF1">
    <property type="entry name" value="RNASE H TYPE-1 DOMAIN-CONTAINING PROTEIN"/>
    <property type="match status" value="1"/>
</dbReference>
<evidence type="ECO:0000313" key="3">
    <source>
        <dbReference type="Proteomes" id="UP000257109"/>
    </source>
</evidence>
<organism evidence="2 3">
    <name type="scientific">Mucuna pruriens</name>
    <name type="common">Velvet bean</name>
    <name type="synonym">Dolichos pruriens</name>
    <dbReference type="NCBI Taxonomy" id="157652"/>
    <lineage>
        <taxon>Eukaryota</taxon>
        <taxon>Viridiplantae</taxon>
        <taxon>Streptophyta</taxon>
        <taxon>Embryophyta</taxon>
        <taxon>Tracheophyta</taxon>
        <taxon>Spermatophyta</taxon>
        <taxon>Magnoliopsida</taxon>
        <taxon>eudicotyledons</taxon>
        <taxon>Gunneridae</taxon>
        <taxon>Pentapetalae</taxon>
        <taxon>rosids</taxon>
        <taxon>fabids</taxon>
        <taxon>Fabales</taxon>
        <taxon>Fabaceae</taxon>
        <taxon>Papilionoideae</taxon>
        <taxon>50 kb inversion clade</taxon>
        <taxon>NPAAA clade</taxon>
        <taxon>indigoferoid/millettioid clade</taxon>
        <taxon>Phaseoleae</taxon>
        <taxon>Mucuna</taxon>
    </lineage>
</organism>
<dbReference type="PROSITE" id="PS50879">
    <property type="entry name" value="RNASE_H_1"/>
    <property type="match status" value="1"/>
</dbReference>
<dbReference type="Proteomes" id="UP000257109">
    <property type="component" value="Unassembled WGS sequence"/>
</dbReference>
<dbReference type="AlphaFoldDB" id="A0A371IDU9"/>
<dbReference type="Pfam" id="PF13456">
    <property type="entry name" value="RVT_3"/>
    <property type="match status" value="1"/>
</dbReference>
<dbReference type="OrthoDB" id="1933881at2759"/>
<accession>A0A371IDU9</accession>